<dbReference type="STRING" id="431306.AGA_182"/>
<sequence>MVVDTRSTADPEYTDADFQMVRRIAKHEAGIFIPESKSTLVYSRVSRRVRESGMPSFHAYLSFAQSPAGRAEMEKLICALTTNVTSFFRERPHFVHMEQNVMPGLESRLRSGGRGRIWSAACSTGQEPWSIAMSVMSSFPEAASYDMRILATDINSNVVAQASVGTYIESETDGISTAQKNQFMRPDDRGNLSFYGNIRTLPAFKVLNLNADWPMRGQFSVIFCRNVVIYFDEPTRERLWGRLADKLERGGFLYVGHSEKVANPRQCGLEQVAPTIYRKDS</sequence>
<keyword evidence="2 5" id="KW-0489">Methyltransferase</keyword>
<dbReference type="InterPro" id="IPR022641">
    <property type="entry name" value="CheR_N"/>
</dbReference>
<dbReference type="PATRIC" id="fig|431306.5.peg.127"/>
<dbReference type="Gene3D" id="1.10.155.10">
    <property type="entry name" value="Chemotaxis receptor methyltransferase CheR, N-terminal domain"/>
    <property type="match status" value="1"/>
</dbReference>
<dbReference type="Pfam" id="PF01739">
    <property type="entry name" value="CheR"/>
    <property type="match status" value="1"/>
</dbReference>
<evidence type="ECO:0000256" key="6">
    <source>
        <dbReference type="PIRSR" id="PIRSR000410-1"/>
    </source>
</evidence>
<dbReference type="PRINTS" id="PR00996">
    <property type="entry name" value="CHERMTFRASE"/>
</dbReference>
<dbReference type="PANTHER" id="PTHR24422:SF19">
    <property type="entry name" value="CHEMOTAXIS PROTEIN METHYLTRANSFERASE"/>
    <property type="match status" value="1"/>
</dbReference>
<proteinExistence type="predicted"/>
<dbReference type="Proteomes" id="UP000657200">
    <property type="component" value="Unassembled WGS sequence"/>
</dbReference>
<evidence type="ECO:0000259" key="7">
    <source>
        <dbReference type="PROSITE" id="PS50123"/>
    </source>
</evidence>
<dbReference type="EMBL" id="LN609302">
    <property type="protein sequence ID" value="CEF53377.1"/>
    <property type="molecule type" value="Genomic_DNA"/>
</dbReference>
<dbReference type="SUPFAM" id="SSF53335">
    <property type="entry name" value="S-adenosyl-L-methionine-dependent methyltransferases"/>
    <property type="match status" value="1"/>
</dbReference>
<dbReference type="EC" id="2.1.1.80" evidence="5"/>
<reference evidence="8" key="1">
    <citation type="submission" date="2014-09" db="EMBL/GenBank/DDBJ databases">
        <authorList>
            <person name="Magalhaes I.L.F."/>
            <person name="Oliveira U."/>
            <person name="Santos F.R."/>
            <person name="Vidigal T.H.D.A."/>
            <person name="Brescovit A.D."/>
            <person name="Santos A.J."/>
        </authorList>
    </citation>
    <scope>NUCLEOTIDE SEQUENCE</scope>
    <source>
        <strain evidence="8">LMG 23848T</strain>
    </source>
</reference>
<dbReference type="GO" id="GO:0032259">
    <property type="term" value="P:methylation"/>
    <property type="evidence" value="ECO:0007669"/>
    <property type="project" value="UniProtKB-KW"/>
</dbReference>
<feature type="binding site" evidence="6">
    <location>
        <position position="85"/>
    </location>
    <ligand>
        <name>S-adenosyl-L-methionine</name>
        <dbReference type="ChEBI" id="CHEBI:59789"/>
    </ligand>
</feature>
<evidence type="ECO:0000313" key="10">
    <source>
        <dbReference type="Proteomes" id="UP000068250"/>
    </source>
</evidence>
<dbReference type="RefSeq" id="WP_059022557.1">
    <property type="nucleotide sequence ID" value="NZ_JBNZCO010000003.1"/>
</dbReference>
<feature type="binding site" evidence="6">
    <location>
        <begin position="225"/>
        <end position="226"/>
    </location>
    <ligand>
        <name>S-adenosyl-L-methionine</name>
        <dbReference type="ChEBI" id="CHEBI:59789"/>
    </ligand>
</feature>
<evidence type="ECO:0000256" key="3">
    <source>
        <dbReference type="ARBA" id="ARBA00022679"/>
    </source>
</evidence>
<dbReference type="InterPro" id="IPR036804">
    <property type="entry name" value="CheR_N_sf"/>
</dbReference>
<dbReference type="InterPro" id="IPR029063">
    <property type="entry name" value="SAM-dependent_MTases_sf"/>
</dbReference>
<dbReference type="Gene3D" id="3.40.50.150">
    <property type="entry name" value="Vaccinia Virus protein VP39"/>
    <property type="match status" value="1"/>
</dbReference>
<feature type="domain" description="CheR-type methyltransferase" evidence="7">
    <location>
        <begin position="6"/>
        <end position="281"/>
    </location>
</feature>
<dbReference type="PANTHER" id="PTHR24422">
    <property type="entry name" value="CHEMOTAXIS PROTEIN METHYLTRANSFERASE"/>
    <property type="match status" value="1"/>
</dbReference>
<dbReference type="GO" id="GO:0008983">
    <property type="term" value="F:protein-glutamate O-methyltransferase activity"/>
    <property type="evidence" value="ECO:0007669"/>
    <property type="project" value="UniProtKB-EC"/>
</dbReference>
<evidence type="ECO:0000256" key="1">
    <source>
        <dbReference type="ARBA" id="ARBA00001541"/>
    </source>
</evidence>
<name>A0A0U5F0H1_9PROT</name>
<comment type="catalytic activity">
    <reaction evidence="1 5">
        <text>L-glutamyl-[protein] + S-adenosyl-L-methionine = [protein]-L-glutamate 5-O-methyl ester + S-adenosyl-L-homocysteine</text>
        <dbReference type="Rhea" id="RHEA:24452"/>
        <dbReference type="Rhea" id="RHEA-COMP:10208"/>
        <dbReference type="Rhea" id="RHEA-COMP:10311"/>
        <dbReference type="ChEBI" id="CHEBI:29973"/>
        <dbReference type="ChEBI" id="CHEBI:57856"/>
        <dbReference type="ChEBI" id="CHEBI:59789"/>
        <dbReference type="ChEBI" id="CHEBI:82795"/>
        <dbReference type="EC" id="2.1.1.80"/>
    </reaction>
</comment>
<evidence type="ECO:0000256" key="5">
    <source>
        <dbReference type="PIRNR" id="PIRNR000410"/>
    </source>
</evidence>
<keyword evidence="11" id="KW-1185">Reference proteome</keyword>
<dbReference type="AlphaFoldDB" id="A0A0U5F0H1"/>
<accession>A0A0U5F0H1</accession>
<organism evidence="8 10">
    <name type="scientific">Acetobacter ghanensis</name>
    <dbReference type="NCBI Taxonomy" id="431306"/>
    <lineage>
        <taxon>Bacteria</taxon>
        <taxon>Pseudomonadati</taxon>
        <taxon>Pseudomonadota</taxon>
        <taxon>Alphaproteobacteria</taxon>
        <taxon>Acetobacterales</taxon>
        <taxon>Acetobacteraceae</taxon>
        <taxon>Acetobacter</taxon>
    </lineage>
</organism>
<evidence type="ECO:0000313" key="9">
    <source>
        <dbReference type="EMBL" id="NHO39761.1"/>
    </source>
</evidence>
<evidence type="ECO:0000313" key="8">
    <source>
        <dbReference type="EMBL" id="CEF53377.1"/>
    </source>
</evidence>
<evidence type="ECO:0000256" key="4">
    <source>
        <dbReference type="ARBA" id="ARBA00022691"/>
    </source>
</evidence>
<dbReference type="InterPro" id="IPR026024">
    <property type="entry name" value="Chemotaxis_MeTrfase_CheR"/>
</dbReference>
<dbReference type="Pfam" id="PF03705">
    <property type="entry name" value="CheR_N"/>
    <property type="match status" value="1"/>
</dbReference>
<feature type="binding site" evidence="6">
    <location>
        <position position="89"/>
    </location>
    <ligand>
        <name>S-adenosyl-L-methionine</name>
        <dbReference type="ChEBI" id="CHEBI:59789"/>
    </ligand>
</feature>
<dbReference type="PIRSF" id="PIRSF000410">
    <property type="entry name" value="CheR"/>
    <property type="match status" value="1"/>
</dbReference>
<keyword evidence="4 5" id="KW-0949">S-adenosyl-L-methionine</keyword>
<keyword evidence="3 5" id="KW-0808">Transferase</keyword>
<reference evidence="9 11" key="3">
    <citation type="journal article" date="2020" name="Int. J. Syst. Evol. Microbiol.">
        <title>Novel acetic acid bacteria from cider fermentations: Acetobacter conturbans sp. nov. and Acetobacter fallax sp. nov.</title>
        <authorList>
            <person name="Sombolestani A.S."/>
            <person name="Cleenwerck I."/>
            <person name="Cnockaert M."/>
            <person name="Borremans W."/>
            <person name="Wieme A.D."/>
            <person name="De Vuyst L."/>
            <person name="Vandamme P."/>
        </authorList>
    </citation>
    <scope>NUCLEOTIDE SEQUENCE [LARGE SCALE GENOMIC DNA]</scope>
    <source>
        <strain evidence="9 11">LMG 23848</strain>
    </source>
</reference>
<dbReference type="InterPro" id="IPR000780">
    <property type="entry name" value="CheR_MeTrfase"/>
</dbReference>
<dbReference type="OrthoDB" id="9816309at2"/>
<dbReference type="SUPFAM" id="SSF47757">
    <property type="entry name" value="Chemotaxis receptor methyltransferase CheR, N-terminal domain"/>
    <property type="match status" value="1"/>
</dbReference>
<gene>
    <name evidence="8" type="primary">cheR</name>
    <name evidence="8" type="ORF">AGA_182</name>
    <name evidence="9" type="ORF">GOB80_08700</name>
</gene>
<dbReference type="Proteomes" id="UP000068250">
    <property type="component" value="Chromosome I"/>
</dbReference>
<feature type="binding site" evidence="6">
    <location>
        <position position="153"/>
    </location>
    <ligand>
        <name>S-adenosyl-L-methionine</name>
        <dbReference type="ChEBI" id="CHEBI:59789"/>
    </ligand>
</feature>
<dbReference type="SMART" id="SM00138">
    <property type="entry name" value="MeTrc"/>
    <property type="match status" value="1"/>
</dbReference>
<feature type="binding site" evidence="6">
    <location>
        <position position="83"/>
    </location>
    <ligand>
        <name>S-adenosyl-L-methionine</name>
        <dbReference type="ChEBI" id="CHEBI:59789"/>
    </ligand>
</feature>
<dbReference type="PROSITE" id="PS50123">
    <property type="entry name" value="CHER"/>
    <property type="match status" value="1"/>
</dbReference>
<evidence type="ECO:0000313" key="11">
    <source>
        <dbReference type="Proteomes" id="UP000657200"/>
    </source>
</evidence>
<dbReference type="InterPro" id="IPR050903">
    <property type="entry name" value="Bact_Chemotaxis_MeTrfase"/>
</dbReference>
<dbReference type="InterPro" id="IPR022642">
    <property type="entry name" value="CheR_C"/>
</dbReference>
<dbReference type="EMBL" id="WOTE01000004">
    <property type="protein sequence ID" value="NHO39761.1"/>
    <property type="molecule type" value="Genomic_DNA"/>
</dbReference>
<comment type="function">
    <text evidence="5">Methylation of the membrane-bound methyl-accepting chemotaxis proteins (MCP) to form gamma-glutamyl methyl ester residues in MCP.</text>
</comment>
<evidence type="ECO:0000256" key="2">
    <source>
        <dbReference type="ARBA" id="ARBA00022603"/>
    </source>
</evidence>
<reference evidence="10" key="2">
    <citation type="submission" date="2014-09" db="EMBL/GenBank/DDBJ databases">
        <authorList>
            <person name="Illeghems K.G."/>
        </authorList>
    </citation>
    <scope>NUCLEOTIDE SEQUENCE [LARGE SCALE GENOMIC DNA]</scope>
    <source>
        <strain evidence="10">LMG 23848T</strain>
    </source>
</reference>
<feature type="binding site" evidence="6">
    <location>
        <begin position="208"/>
        <end position="209"/>
    </location>
    <ligand>
        <name>S-adenosyl-L-methionine</name>
        <dbReference type="ChEBI" id="CHEBI:59789"/>
    </ligand>
</feature>
<protein>
    <recommendedName>
        <fullName evidence="5">Chemotaxis protein methyltransferase</fullName>
        <ecNumber evidence="5">2.1.1.80</ecNumber>
    </recommendedName>
</protein>
<feature type="binding site" evidence="6">
    <location>
        <position position="127"/>
    </location>
    <ligand>
        <name>S-adenosyl-L-methionine</name>
        <dbReference type="ChEBI" id="CHEBI:59789"/>
    </ligand>
</feature>